<evidence type="ECO:0000313" key="3">
    <source>
        <dbReference type="EMBL" id="KAF0707576.1"/>
    </source>
</evidence>
<keyword evidence="4" id="KW-1185">Reference proteome</keyword>
<dbReference type="InterPro" id="IPR006578">
    <property type="entry name" value="MADF-dom"/>
</dbReference>
<dbReference type="Proteomes" id="UP000478052">
    <property type="component" value="Unassembled WGS sequence"/>
</dbReference>
<sequence length="162" mass="18900">MVPREQAYKAWENHRDTFRRKLKTDTETKSGQARSESVKWPFFNTMMFLKDVMIPRESSGNLPLTHVENELSPNNFSDATLDVYEENTSDTETDINCSFREPEASVSEFTSFAKPQNDQDYEFFMSLLPSVKQLNQIEKMRLRMKIMNDVTDALGAHQFVKK</sequence>
<feature type="domain" description="BESS" evidence="2">
    <location>
        <begin position="117"/>
        <end position="156"/>
    </location>
</feature>
<dbReference type="AlphaFoldDB" id="A0A6G0VSD7"/>
<feature type="non-terminal residue" evidence="3">
    <location>
        <position position="162"/>
    </location>
</feature>
<proteinExistence type="predicted"/>
<dbReference type="GO" id="GO:0003677">
    <property type="term" value="F:DNA binding"/>
    <property type="evidence" value="ECO:0007669"/>
    <property type="project" value="InterPro"/>
</dbReference>
<dbReference type="GO" id="GO:0005634">
    <property type="term" value="C:nucleus"/>
    <property type="evidence" value="ECO:0007669"/>
    <property type="project" value="UniProtKB-SubCell"/>
</dbReference>
<name>A0A6G0VSD7_APHCR</name>
<accession>A0A6G0VSD7</accession>
<comment type="subcellular location">
    <subcellularLocation>
        <location evidence="1">Nucleus</location>
    </subcellularLocation>
</comment>
<dbReference type="Pfam" id="PF02944">
    <property type="entry name" value="BESS"/>
    <property type="match status" value="1"/>
</dbReference>
<evidence type="ECO:0000256" key="1">
    <source>
        <dbReference type="PROSITE-ProRule" id="PRU00371"/>
    </source>
</evidence>
<gene>
    <name evidence="3" type="ORF">FWK35_00025119</name>
</gene>
<dbReference type="PROSITE" id="PS51031">
    <property type="entry name" value="BESS"/>
    <property type="match status" value="1"/>
</dbReference>
<organism evidence="3 4">
    <name type="scientific">Aphis craccivora</name>
    <name type="common">Cowpea aphid</name>
    <dbReference type="NCBI Taxonomy" id="307492"/>
    <lineage>
        <taxon>Eukaryota</taxon>
        <taxon>Metazoa</taxon>
        <taxon>Ecdysozoa</taxon>
        <taxon>Arthropoda</taxon>
        <taxon>Hexapoda</taxon>
        <taxon>Insecta</taxon>
        <taxon>Pterygota</taxon>
        <taxon>Neoptera</taxon>
        <taxon>Paraneoptera</taxon>
        <taxon>Hemiptera</taxon>
        <taxon>Sternorrhyncha</taxon>
        <taxon>Aphidomorpha</taxon>
        <taxon>Aphidoidea</taxon>
        <taxon>Aphididae</taxon>
        <taxon>Aphidini</taxon>
        <taxon>Aphis</taxon>
        <taxon>Aphis</taxon>
    </lineage>
</organism>
<keyword evidence="1" id="KW-0539">Nucleus</keyword>
<evidence type="ECO:0000313" key="4">
    <source>
        <dbReference type="Proteomes" id="UP000478052"/>
    </source>
</evidence>
<dbReference type="OrthoDB" id="6620095at2759"/>
<dbReference type="Pfam" id="PF10545">
    <property type="entry name" value="MADF_DNA_bdg"/>
    <property type="match status" value="1"/>
</dbReference>
<dbReference type="EMBL" id="VUJU01012483">
    <property type="protein sequence ID" value="KAF0707576.1"/>
    <property type="molecule type" value="Genomic_DNA"/>
</dbReference>
<comment type="caution">
    <text evidence="3">The sequence shown here is derived from an EMBL/GenBank/DDBJ whole genome shotgun (WGS) entry which is preliminary data.</text>
</comment>
<reference evidence="3 4" key="1">
    <citation type="submission" date="2019-08" db="EMBL/GenBank/DDBJ databases">
        <title>Whole genome of Aphis craccivora.</title>
        <authorList>
            <person name="Voronova N.V."/>
            <person name="Shulinski R.S."/>
            <person name="Bandarenka Y.V."/>
            <person name="Zhorov D.G."/>
            <person name="Warner D."/>
        </authorList>
    </citation>
    <scope>NUCLEOTIDE SEQUENCE [LARGE SCALE GENOMIC DNA]</scope>
    <source>
        <strain evidence="3">180601</strain>
        <tissue evidence="3">Whole Body</tissue>
    </source>
</reference>
<dbReference type="InterPro" id="IPR004210">
    <property type="entry name" value="BESS_motif"/>
</dbReference>
<evidence type="ECO:0000259" key="2">
    <source>
        <dbReference type="PROSITE" id="PS51031"/>
    </source>
</evidence>
<protein>
    <submittedName>
        <fullName evidence="3">BESS domain-containing protein</fullName>
    </submittedName>
</protein>